<evidence type="ECO:0000313" key="2">
    <source>
        <dbReference type="Proteomes" id="UP000574369"/>
    </source>
</evidence>
<sequence length="69" mass="7913">MAQTFGEVLDATAFSIGNKYEADEFFLESVFRENTRKSRITSKPGFQIAQYLDAPGRGFIANLRLRHQR</sequence>
<reference evidence="1 2" key="1">
    <citation type="submission" date="2020-08" db="EMBL/GenBank/DDBJ databases">
        <title>Genomic Encyclopedia of Type Strains, Phase III (KMG-III): the genomes of soil and plant-associated and newly described type strains.</title>
        <authorList>
            <person name="Whitman W."/>
        </authorList>
    </citation>
    <scope>NUCLEOTIDE SEQUENCE [LARGE SCALE GENOMIC DNA]</scope>
    <source>
        <strain evidence="1 2">CECT 7247</strain>
    </source>
</reference>
<proteinExistence type="predicted"/>
<keyword evidence="2" id="KW-1185">Reference proteome</keyword>
<gene>
    <name evidence="1" type="ORF">FHS28_000829</name>
</gene>
<dbReference type="Proteomes" id="UP000574369">
    <property type="component" value="Unassembled WGS sequence"/>
</dbReference>
<comment type="caution">
    <text evidence="1">The sequence shown here is derived from an EMBL/GenBank/DDBJ whole genome shotgun (WGS) entry which is preliminary data.</text>
</comment>
<evidence type="ECO:0000313" key="1">
    <source>
        <dbReference type="EMBL" id="MBB3193464.1"/>
    </source>
</evidence>
<name>A0ABR6GN11_9BURK</name>
<dbReference type="RefSeq" id="WP_310736748.1">
    <property type="nucleotide sequence ID" value="NZ_JACHXO010000001.1"/>
</dbReference>
<protein>
    <submittedName>
        <fullName evidence="1">Uncharacterized protein</fullName>
    </submittedName>
</protein>
<dbReference type="EMBL" id="JACHXO010000001">
    <property type="protein sequence ID" value="MBB3193464.1"/>
    <property type="molecule type" value="Genomic_DNA"/>
</dbReference>
<organism evidence="1 2">
    <name type="scientific">Roseateles terrae</name>
    <dbReference type="NCBI Taxonomy" id="431060"/>
    <lineage>
        <taxon>Bacteria</taxon>
        <taxon>Pseudomonadati</taxon>
        <taxon>Pseudomonadota</taxon>
        <taxon>Betaproteobacteria</taxon>
        <taxon>Burkholderiales</taxon>
        <taxon>Sphaerotilaceae</taxon>
        <taxon>Roseateles</taxon>
    </lineage>
</organism>
<accession>A0ABR6GN11</accession>